<evidence type="ECO:0000313" key="9">
    <source>
        <dbReference type="Proteomes" id="UP001443914"/>
    </source>
</evidence>
<dbReference type="SUPFAM" id="SSF55455">
    <property type="entry name" value="SRF-like"/>
    <property type="match status" value="1"/>
</dbReference>
<organism evidence="8 9">
    <name type="scientific">Saponaria officinalis</name>
    <name type="common">Common soapwort</name>
    <name type="synonym">Lychnis saponaria</name>
    <dbReference type="NCBI Taxonomy" id="3572"/>
    <lineage>
        <taxon>Eukaryota</taxon>
        <taxon>Viridiplantae</taxon>
        <taxon>Streptophyta</taxon>
        <taxon>Embryophyta</taxon>
        <taxon>Tracheophyta</taxon>
        <taxon>Spermatophyta</taxon>
        <taxon>Magnoliopsida</taxon>
        <taxon>eudicotyledons</taxon>
        <taxon>Gunneridae</taxon>
        <taxon>Pentapetalae</taxon>
        <taxon>Caryophyllales</taxon>
        <taxon>Caryophyllaceae</taxon>
        <taxon>Caryophylleae</taxon>
        <taxon>Saponaria</taxon>
    </lineage>
</organism>
<reference evidence="8" key="1">
    <citation type="submission" date="2024-03" db="EMBL/GenBank/DDBJ databases">
        <title>WGS assembly of Saponaria officinalis var. Norfolk2.</title>
        <authorList>
            <person name="Jenkins J."/>
            <person name="Shu S."/>
            <person name="Grimwood J."/>
            <person name="Barry K."/>
            <person name="Goodstein D."/>
            <person name="Schmutz J."/>
            <person name="Leebens-Mack J."/>
            <person name="Osbourn A."/>
        </authorList>
    </citation>
    <scope>NUCLEOTIDE SEQUENCE [LARGE SCALE GENOMIC DNA]</scope>
    <source>
        <strain evidence="8">JIC</strain>
    </source>
</reference>
<dbReference type="PRINTS" id="PR00404">
    <property type="entry name" value="MADSDOMAIN"/>
</dbReference>
<gene>
    <name evidence="8" type="ORF">RND81_05G148800</name>
</gene>
<feature type="domain" description="MADS-box" evidence="7">
    <location>
        <begin position="1"/>
        <end position="50"/>
    </location>
</feature>
<protein>
    <recommendedName>
        <fullName evidence="7">MADS-box domain-containing protein</fullName>
    </recommendedName>
</protein>
<comment type="subcellular location">
    <subcellularLocation>
        <location evidence="1">Nucleus</location>
    </subcellularLocation>
</comment>
<name>A0AAW1KYQ5_SAPOF</name>
<evidence type="ECO:0000256" key="6">
    <source>
        <dbReference type="SAM" id="Coils"/>
    </source>
</evidence>
<keyword evidence="3" id="KW-0238">DNA-binding</keyword>
<dbReference type="PROSITE" id="PS50066">
    <property type="entry name" value="MADS_BOX_2"/>
    <property type="match status" value="1"/>
</dbReference>
<keyword evidence="4" id="KW-0804">Transcription</keyword>
<dbReference type="AlphaFoldDB" id="A0AAW1KYQ5"/>
<evidence type="ECO:0000256" key="4">
    <source>
        <dbReference type="ARBA" id="ARBA00023163"/>
    </source>
</evidence>
<dbReference type="GO" id="GO:0000978">
    <property type="term" value="F:RNA polymerase II cis-regulatory region sequence-specific DNA binding"/>
    <property type="evidence" value="ECO:0007669"/>
    <property type="project" value="TreeGrafter"/>
</dbReference>
<evidence type="ECO:0000256" key="5">
    <source>
        <dbReference type="ARBA" id="ARBA00023242"/>
    </source>
</evidence>
<evidence type="ECO:0000256" key="3">
    <source>
        <dbReference type="ARBA" id="ARBA00023125"/>
    </source>
</evidence>
<dbReference type="EMBL" id="JBDFQZ010000005">
    <property type="protein sequence ID" value="KAK9725505.1"/>
    <property type="molecule type" value="Genomic_DNA"/>
</dbReference>
<evidence type="ECO:0000313" key="8">
    <source>
        <dbReference type="EMBL" id="KAK9725505.1"/>
    </source>
</evidence>
<proteinExistence type="predicted"/>
<accession>A0AAW1KYQ5</accession>
<dbReference type="CDD" id="cd00266">
    <property type="entry name" value="MADS_SRF_like"/>
    <property type="match status" value="1"/>
</dbReference>
<keyword evidence="5" id="KW-0539">Nucleus</keyword>
<evidence type="ECO:0000259" key="7">
    <source>
        <dbReference type="PROSITE" id="PS50066"/>
    </source>
</evidence>
<dbReference type="GO" id="GO:0045944">
    <property type="term" value="P:positive regulation of transcription by RNA polymerase II"/>
    <property type="evidence" value="ECO:0007669"/>
    <property type="project" value="InterPro"/>
</dbReference>
<dbReference type="InterPro" id="IPR033897">
    <property type="entry name" value="SRF-like_MADS-box"/>
</dbReference>
<dbReference type="SMART" id="SM00432">
    <property type="entry name" value="MADS"/>
    <property type="match status" value="1"/>
</dbReference>
<dbReference type="Gene3D" id="3.40.1810.10">
    <property type="entry name" value="Transcription factor, MADS-box"/>
    <property type="match status" value="1"/>
</dbReference>
<dbReference type="Pfam" id="PF00319">
    <property type="entry name" value="SRF-TF"/>
    <property type="match status" value="1"/>
</dbReference>
<keyword evidence="6" id="KW-0175">Coiled coil</keyword>
<evidence type="ECO:0000256" key="2">
    <source>
        <dbReference type="ARBA" id="ARBA00023015"/>
    </source>
</evidence>
<dbReference type="GO" id="GO:0046983">
    <property type="term" value="F:protein dimerization activity"/>
    <property type="evidence" value="ECO:0007669"/>
    <property type="project" value="InterPro"/>
</dbReference>
<dbReference type="InterPro" id="IPR002100">
    <property type="entry name" value="TF_MADSbox"/>
</dbReference>
<dbReference type="Proteomes" id="UP001443914">
    <property type="component" value="Unassembled WGS sequence"/>
</dbReference>
<keyword evidence="2" id="KW-0805">Transcription regulation</keyword>
<dbReference type="PANTHER" id="PTHR11945:SF780">
    <property type="entry name" value="MADS-BOX TRANSCRIPTION FACTOR FAMILY PROTEIN"/>
    <property type="match status" value="1"/>
</dbReference>
<comment type="caution">
    <text evidence="8">The sequence shown here is derived from an EMBL/GenBank/DDBJ whole genome shotgun (WGS) entry which is preliminary data.</text>
</comment>
<dbReference type="GO" id="GO:0000981">
    <property type="term" value="F:DNA-binding transcription factor activity, RNA polymerase II-specific"/>
    <property type="evidence" value="ECO:0007669"/>
    <property type="project" value="InterPro"/>
</dbReference>
<dbReference type="PANTHER" id="PTHR11945">
    <property type="entry name" value="MADS BOX PROTEIN"/>
    <property type="match status" value="1"/>
</dbReference>
<feature type="coiled-coil region" evidence="6">
    <location>
        <begin position="88"/>
        <end position="115"/>
    </location>
</feature>
<sequence length="172" mass="20028">MARKKVKLQFIENDTARKVTYKKRVRGLLKKTQELSILCDVNACAIVYGQYSEAPEIWPSMDGEVRRVVTEYRQKLDIDQSQRKLTQEDFLKQSLTKSEEKFQRLQRRNRELAMENVMCDLLCGEPVERVVYGDVGDLIWVIEDRLRTYQHRLGVLEGPNANAPANPNIDLN</sequence>
<evidence type="ECO:0000256" key="1">
    <source>
        <dbReference type="ARBA" id="ARBA00004123"/>
    </source>
</evidence>
<keyword evidence="9" id="KW-1185">Reference proteome</keyword>
<dbReference type="InterPro" id="IPR036879">
    <property type="entry name" value="TF_MADSbox_sf"/>
</dbReference>
<dbReference type="GO" id="GO:0005634">
    <property type="term" value="C:nucleus"/>
    <property type="evidence" value="ECO:0007669"/>
    <property type="project" value="UniProtKB-SubCell"/>
</dbReference>